<dbReference type="InterPro" id="IPR036249">
    <property type="entry name" value="Thioredoxin-like_sf"/>
</dbReference>
<dbReference type="GO" id="GO:0048511">
    <property type="term" value="P:rhythmic process"/>
    <property type="evidence" value="ECO:0007669"/>
    <property type="project" value="InterPro"/>
</dbReference>
<dbReference type="PANTHER" id="PTHR41709">
    <property type="entry name" value="KAIB-LIKE PROTEIN 1"/>
    <property type="match status" value="1"/>
</dbReference>
<dbReference type="Pfam" id="PF07689">
    <property type="entry name" value="KaiB"/>
    <property type="match status" value="1"/>
</dbReference>
<dbReference type="PANTHER" id="PTHR41709:SF2">
    <property type="entry name" value="CIRCADIAN CLOCK PROTEIN KAIB2"/>
    <property type="match status" value="1"/>
</dbReference>
<sequence length="120" mass="13505">MEGDELKQKPTSSAAKALAKKAVVFSKQKYVLRLYVAGITPKSSQAIQNITKICEDHLKGRYDLQVIDIYQKPMLLRGEQIIAAPTLIKKLPLPLRRFIGSMSDKKKILVGLDLQLKKNE</sequence>
<protein>
    <recommendedName>
        <fullName evidence="1">KaiB domain-containing protein</fullName>
    </recommendedName>
</protein>
<dbReference type="SUPFAM" id="SSF52833">
    <property type="entry name" value="Thioredoxin-like"/>
    <property type="match status" value="1"/>
</dbReference>
<dbReference type="AlphaFoldDB" id="A0A1F7F4Z8"/>
<dbReference type="InterPro" id="IPR011649">
    <property type="entry name" value="KaiB_domain"/>
</dbReference>
<proteinExistence type="predicted"/>
<reference evidence="2 3" key="1">
    <citation type="journal article" date="2016" name="Nat. Commun.">
        <title>Thousands of microbial genomes shed light on interconnected biogeochemical processes in an aquifer system.</title>
        <authorList>
            <person name="Anantharaman K."/>
            <person name="Brown C.T."/>
            <person name="Hug L.A."/>
            <person name="Sharon I."/>
            <person name="Castelle C.J."/>
            <person name="Probst A.J."/>
            <person name="Thomas B.C."/>
            <person name="Singh A."/>
            <person name="Wilkins M.J."/>
            <person name="Karaoz U."/>
            <person name="Brodie E.L."/>
            <person name="Williams K.H."/>
            <person name="Hubbard S.S."/>
            <person name="Banfield J.F."/>
        </authorList>
    </citation>
    <scope>NUCLEOTIDE SEQUENCE [LARGE SCALE GENOMIC DNA]</scope>
</reference>
<feature type="domain" description="KaiB" evidence="1">
    <location>
        <begin position="33"/>
        <end position="114"/>
    </location>
</feature>
<dbReference type="SMART" id="SM01248">
    <property type="entry name" value="KaiB"/>
    <property type="match status" value="1"/>
</dbReference>
<evidence type="ECO:0000259" key="1">
    <source>
        <dbReference type="SMART" id="SM01248"/>
    </source>
</evidence>
<dbReference type="Proteomes" id="UP000179243">
    <property type="component" value="Unassembled WGS sequence"/>
</dbReference>
<dbReference type="Gene3D" id="3.40.30.10">
    <property type="entry name" value="Glutaredoxin"/>
    <property type="match status" value="1"/>
</dbReference>
<dbReference type="EMBL" id="MFYX01000121">
    <property type="protein sequence ID" value="OGK01652.1"/>
    <property type="molecule type" value="Genomic_DNA"/>
</dbReference>
<comment type="caution">
    <text evidence="2">The sequence shown here is derived from an EMBL/GenBank/DDBJ whole genome shotgun (WGS) entry which is preliminary data.</text>
</comment>
<dbReference type="CDD" id="cd02978">
    <property type="entry name" value="KaiB_like"/>
    <property type="match status" value="1"/>
</dbReference>
<evidence type="ECO:0000313" key="2">
    <source>
        <dbReference type="EMBL" id="OGK01652.1"/>
    </source>
</evidence>
<evidence type="ECO:0000313" key="3">
    <source>
        <dbReference type="Proteomes" id="UP000179243"/>
    </source>
</evidence>
<dbReference type="InterPro" id="IPR039022">
    <property type="entry name" value="KaiB-like"/>
</dbReference>
<name>A0A1F7F4Z8_UNCRA</name>
<organism evidence="2 3">
    <name type="scientific">Candidatus Raymondbacteria bacterium RIFOXYD12_FULL_49_13</name>
    <dbReference type="NCBI Taxonomy" id="1817890"/>
    <lineage>
        <taxon>Bacteria</taxon>
        <taxon>Raymondiibacteriota</taxon>
    </lineage>
</organism>
<accession>A0A1F7F4Z8</accession>
<gene>
    <name evidence="2" type="ORF">A2519_08965</name>
</gene>